<dbReference type="Proteomes" id="UP000009135">
    <property type="component" value="Chromosome"/>
</dbReference>
<reference evidence="1 2" key="1">
    <citation type="journal article" date="2012" name="J. Bacteriol.">
        <title>Complete genome sequence of Mycoplasma haemocanis strain Illinois.</title>
        <authorList>
            <person name="do Nascimento N.C."/>
            <person name="Guimaraes A.M."/>
            <person name="Santos A.P."/>
            <person name="Sanmiguel P.J."/>
            <person name="Messick J.B."/>
        </authorList>
    </citation>
    <scope>NUCLEOTIDE SEQUENCE [LARGE SCALE GENOMIC DNA]</scope>
    <source>
        <strain evidence="1 2">Illinois</strain>
    </source>
</reference>
<dbReference type="KEGG" id="mhe:MHC_00715"/>
<evidence type="ECO:0000313" key="1">
    <source>
        <dbReference type="EMBL" id="AEW45009.1"/>
    </source>
</evidence>
<dbReference type="OrthoDB" id="9823223at2"/>
<dbReference type="EMBL" id="CP003199">
    <property type="protein sequence ID" value="AEW45009.1"/>
    <property type="molecule type" value="Genomic_DNA"/>
</dbReference>
<evidence type="ECO:0000313" key="2">
    <source>
        <dbReference type="Proteomes" id="UP000009135"/>
    </source>
</evidence>
<proteinExistence type="predicted"/>
<dbReference type="AlphaFoldDB" id="H6N5P9"/>
<gene>
    <name evidence="1" type="ordered locus">MHC_00715</name>
</gene>
<protein>
    <submittedName>
        <fullName evidence="1">Uncharacterized protein</fullName>
    </submittedName>
</protein>
<name>H6N5P9_MYCHN</name>
<dbReference type="STRING" id="1111676.MHC_00715"/>
<dbReference type="HOGENOM" id="CLU_087258_1_0_14"/>
<organism evidence="1 2">
    <name type="scientific">Mycoplasma haemocanis (strain Illinois)</name>
    <dbReference type="NCBI Taxonomy" id="1111676"/>
    <lineage>
        <taxon>Bacteria</taxon>
        <taxon>Bacillati</taxon>
        <taxon>Mycoplasmatota</taxon>
        <taxon>Mollicutes</taxon>
        <taxon>Mycoplasmataceae</taxon>
        <taxon>Mycoplasma</taxon>
    </lineage>
</organism>
<accession>H6N5P9</accession>
<keyword evidence="2" id="KW-1185">Reference proteome</keyword>
<sequence>MTAITKVGIGLASCAGVTGTGIVGVHYHSVETIGSKIKNSVLGIDKDFDDAWSDQFKKLEQESEITGSLKTIKDKYKGNNKEGGQAVKRWCQRVYESTYKSKLMGPNEDYLKNAKKFCILTLSERLSNAIQSSDKILSFENNTDESSYKSNYDKIKSHDDNTMGALPKELSDLRNHQDQSSTKWNVIQSFCKKKIPTPFTNMDDFKIVKKYCTKDSST</sequence>